<feature type="region of interest" description="Disordered" evidence="8">
    <location>
        <begin position="336"/>
        <end position="400"/>
    </location>
</feature>
<dbReference type="InterPro" id="IPR000719">
    <property type="entry name" value="Prot_kinase_dom"/>
</dbReference>
<evidence type="ECO:0000256" key="2">
    <source>
        <dbReference type="ARBA" id="ARBA00022527"/>
    </source>
</evidence>
<evidence type="ECO:0000256" key="5">
    <source>
        <dbReference type="ARBA" id="ARBA00022777"/>
    </source>
</evidence>
<dbReference type="Pfam" id="PF00069">
    <property type="entry name" value="Pkinase"/>
    <property type="match status" value="1"/>
</dbReference>
<evidence type="ECO:0000259" key="9">
    <source>
        <dbReference type="PROSITE" id="PS50011"/>
    </source>
</evidence>
<dbReference type="FunFam" id="1.10.510.10:FF:000021">
    <property type="entry name" value="Serine/threonine protein kinase"/>
    <property type="match status" value="1"/>
</dbReference>
<dbReference type="GO" id="GO:0004674">
    <property type="term" value="F:protein serine/threonine kinase activity"/>
    <property type="evidence" value="ECO:0007669"/>
    <property type="project" value="UniProtKB-KW"/>
</dbReference>
<organism evidence="10 11">
    <name type="scientific">Candidatus Propionivibrio dominans</name>
    <dbReference type="NCBI Taxonomy" id="2954373"/>
    <lineage>
        <taxon>Bacteria</taxon>
        <taxon>Pseudomonadati</taxon>
        <taxon>Pseudomonadota</taxon>
        <taxon>Betaproteobacteria</taxon>
        <taxon>Rhodocyclales</taxon>
        <taxon>Rhodocyclaceae</taxon>
        <taxon>Propionivibrio</taxon>
    </lineage>
</organism>
<dbReference type="CDD" id="cd14014">
    <property type="entry name" value="STKc_PknB_like"/>
    <property type="match status" value="1"/>
</dbReference>
<dbReference type="Gene3D" id="3.30.200.20">
    <property type="entry name" value="Phosphorylase Kinase, domain 1"/>
    <property type="match status" value="1"/>
</dbReference>
<dbReference type="PANTHER" id="PTHR43289:SF6">
    <property type="entry name" value="SERINE_THREONINE-PROTEIN KINASE NEKL-3"/>
    <property type="match status" value="1"/>
</dbReference>
<evidence type="ECO:0000256" key="6">
    <source>
        <dbReference type="ARBA" id="ARBA00022840"/>
    </source>
</evidence>
<dbReference type="InterPro" id="IPR008271">
    <property type="entry name" value="Ser/Thr_kinase_AS"/>
</dbReference>
<gene>
    <name evidence="10" type="ORF">IPJ48_14715</name>
</gene>
<dbReference type="EMBL" id="JADJNC010000025">
    <property type="protein sequence ID" value="MBK7424221.1"/>
    <property type="molecule type" value="Genomic_DNA"/>
</dbReference>
<proteinExistence type="predicted"/>
<keyword evidence="4 7" id="KW-0547">Nucleotide-binding</keyword>
<feature type="binding site" evidence="7">
    <location>
        <position position="38"/>
    </location>
    <ligand>
        <name>ATP</name>
        <dbReference type="ChEBI" id="CHEBI:30616"/>
    </ligand>
</feature>
<dbReference type="SMART" id="SM00220">
    <property type="entry name" value="S_TKc"/>
    <property type="match status" value="1"/>
</dbReference>
<keyword evidence="2 10" id="KW-0723">Serine/threonine-protein kinase</keyword>
<dbReference type="PROSITE" id="PS00108">
    <property type="entry name" value="PROTEIN_KINASE_ST"/>
    <property type="match status" value="1"/>
</dbReference>
<evidence type="ECO:0000313" key="11">
    <source>
        <dbReference type="Proteomes" id="UP000886602"/>
    </source>
</evidence>
<keyword evidence="3" id="KW-0808">Transferase</keyword>
<dbReference type="EC" id="2.7.11.1" evidence="1"/>
<protein>
    <recommendedName>
        <fullName evidence="1">non-specific serine/threonine protein kinase</fullName>
        <ecNumber evidence="1">2.7.11.1</ecNumber>
    </recommendedName>
</protein>
<dbReference type="PROSITE" id="PS50011">
    <property type="entry name" value="PROTEIN_KINASE_DOM"/>
    <property type="match status" value="1"/>
</dbReference>
<dbReference type="Proteomes" id="UP000886602">
    <property type="component" value="Unassembled WGS sequence"/>
</dbReference>
<dbReference type="PANTHER" id="PTHR43289">
    <property type="entry name" value="MITOGEN-ACTIVATED PROTEIN KINASE KINASE KINASE 20-RELATED"/>
    <property type="match status" value="1"/>
</dbReference>
<dbReference type="PROSITE" id="PS00107">
    <property type="entry name" value="PROTEIN_KINASE_ATP"/>
    <property type="match status" value="1"/>
</dbReference>
<keyword evidence="5 10" id="KW-0418">Kinase</keyword>
<evidence type="ECO:0000256" key="8">
    <source>
        <dbReference type="SAM" id="MobiDB-lite"/>
    </source>
</evidence>
<sequence length="455" mass="48492">MPQPQLGRYEITATLGRGAMGVVHKAHDPLIERIVAIKTVAFAGISETEAEEFEQRFFREAKSAGRLNHPNIVTIHDVGRSNGLAYIAMEFLSGQSLRALLNSGAPLTFERIIEIVSAIADGLAFAHAQGIVHRDIKPANIMVLENGVVKITDFGIAQLPGGSLTMTGTVLGSPKYMAPEQVAGQKADGRADIFSLGTVLYEMLTGQPPFSCDNLHATIYQVVIKTPPPPSSCCPGLPADFDAIVARAMAKDRSDRYQDASEMAADLRRMLRSGSATLSGEASGQIAVTQPANDAGAAAIPDQQRQNSSRLRLGAIAVTLILLTLAATVFLLRSPSPSPSPSPTMTPVADQPSNLPTPPEPYLAKQQPAEHKSAAATTPTDSASAPKTRRDTPPSVKAVPARSWKDALNADLKACREESVFSRIVCIEKARWKHCPGHWGTIDDCPSNMAGQKAP</sequence>
<dbReference type="AlphaFoldDB" id="A0A9D7FG85"/>
<feature type="domain" description="Protein kinase" evidence="9">
    <location>
        <begin position="9"/>
        <end position="271"/>
    </location>
</feature>
<evidence type="ECO:0000313" key="10">
    <source>
        <dbReference type="EMBL" id="MBK7424221.1"/>
    </source>
</evidence>
<dbReference type="InterPro" id="IPR017441">
    <property type="entry name" value="Protein_kinase_ATP_BS"/>
</dbReference>
<feature type="compositionally biased region" description="Low complexity" evidence="8">
    <location>
        <begin position="374"/>
        <end position="386"/>
    </location>
</feature>
<name>A0A9D7FG85_9RHOO</name>
<comment type="caution">
    <text evidence="10">The sequence shown here is derived from an EMBL/GenBank/DDBJ whole genome shotgun (WGS) entry which is preliminary data.</text>
</comment>
<evidence type="ECO:0000256" key="4">
    <source>
        <dbReference type="ARBA" id="ARBA00022741"/>
    </source>
</evidence>
<dbReference type="InterPro" id="IPR011009">
    <property type="entry name" value="Kinase-like_dom_sf"/>
</dbReference>
<evidence type="ECO:0000256" key="7">
    <source>
        <dbReference type="PROSITE-ProRule" id="PRU10141"/>
    </source>
</evidence>
<dbReference type="SUPFAM" id="SSF56112">
    <property type="entry name" value="Protein kinase-like (PK-like)"/>
    <property type="match status" value="1"/>
</dbReference>
<dbReference type="GO" id="GO:0005524">
    <property type="term" value="F:ATP binding"/>
    <property type="evidence" value="ECO:0007669"/>
    <property type="project" value="UniProtKB-UniRule"/>
</dbReference>
<reference evidence="10" key="1">
    <citation type="submission" date="2020-10" db="EMBL/GenBank/DDBJ databases">
        <title>Connecting structure to function with the recovery of over 1000 high-quality activated sludge metagenome-assembled genomes encoding full-length rRNA genes using long-read sequencing.</title>
        <authorList>
            <person name="Singleton C.M."/>
            <person name="Petriglieri F."/>
            <person name="Kristensen J.M."/>
            <person name="Kirkegaard R.H."/>
            <person name="Michaelsen T.Y."/>
            <person name="Andersen M.H."/>
            <person name="Karst S.M."/>
            <person name="Dueholm M.S."/>
            <person name="Nielsen P.H."/>
            <person name="Albertsen M."/>
        </authorList>
    </citation>
    <scope>NUCLEOTIDE SEQUENCE</scope>
    <source>
        <strain evidence="10">EsbW_18-Q3-R4-48_MAXAC.044</strain>
    </source>
</reference>
<accession>A0A9D7FG85</accession>
<evidence type="ECO:0000256" key="1">
    <source>
        <dbReference type="ARBA" id="ARBA00012513"/>
    </source>
</evidence>
<evidence type="ECO:0000256" key="3">
    <source>
        <dbReference type="ARBA" id="ARBA00022679"/>
    </source>
</evidence>
<dbReference type="Gene3D" id="1.10.510.10">
    <property type="entry name" value="Transferase(Phosphotransferase) domain 1"/>
    <property type="match status" value="1"/>
</dbReference>
<keyword evidence="6 7" id="KW-0067">ATP-binding</keyword>